<evidence type="ECO:0000256" key="1">
    <source>
        <dbReference type="SAM" id="MobiDB-lite"/>
    </source>
</evidence>
<proteinExistence type="predicted"/>
<keyword evidence="4" id="KW-1185">Reference proteome</keyword>
<evidence type="ECO:0000313" key="4">
    <source>
        <dbReference type="Proteomes" id="UP000621500"/>
    </source>
</evidence>
<evidence type="ECO:0008006" key="5">
    <source>
        <dbReference type="Google" id="ProtNLM"/>
    </source>
</evidence>
<feature type="region of interest" description="Disordered" evidence="1">
    <location>
        <begin position="511"/>
        <end position="535"/>
    </location>
</feature>
<feature type="transmembrane region" description="Helical" evidence="2">
    <location>
        <begin position="353"/>
        <end position="372"/>
    </location>
</feature>
<feature type="compositionally biased region" description="Low complexity" evidence="1">
    <location>
        <begin position="524"/>
        <end position="535"/>
    </location>
</feature>
<keyword evidence="2" id="KW-0472">Membrane</keyword>
<protein>
    <recommendedName>
        <fullName evidence="5">MFS transporter</fullName>
    </recommendedName>
</protein>
<keyword evidence="2" id="KW-1133">Transmembrane helix</keyword>
<reference evidence="3 4" key="1">
    <citation type="submission" date="2021-01" db="EMBL/GenBank/DDBJ databases">
        <title>Whole genome shotgun sequence of Plantactinospora mayteni NBRC 109088.</title>
        <authorList>
            <person name="Komaki H."/>
            <person name="Tamura T."/>
        </authorList>
    </citation>
    <scope>NUCLEOTIDE SEQUENCE [LARGE SCALE GENOMIC DNA]</scope>
    <source>
        <strain evidence="3 4">NBRC 109088</strain>
    </source>
</reference>
<feature type="transmembrane region" description="Helical" evidence="2">
    <location>
        <begin position="274"/>
        <end position="293"/>
    </location>
</feature>
<feature type="transmembrane region" description="Helical" evidence="2">
    <location>
        <begin position="131"/>
        <end position="151"/>
    </location>
</feature>
<feature type="transmembrane region" description="Helical" evidence="2">
    <location>
        <begin position="86"/>
        <end position="104"/>
    </location>
</feature>
<name>A0ABQ4ELY7_9ACTN</name>
<gene>
    <name evidence="3" type="ORF">Pma05_22180</name>
</gene>
<feature type="transmembrane region" description="Helical" evidence="2">
    <location>
        <begin position="157"/>
        <end position="187"/>
    </location>
</feature>
<organism evidence="3 4">
    <name type="scientific">Plantactinospora mayteni</name>
    <dbReference type="NCBI Taxonomy" id="566021"/>
    <lineage>
        <taxon>Bacteria</taxon>
        <taxon>Bacillati</taxon>
        <taxon>Actinomycetota</taxon>
        <taxon>Actinomycetes</taxon>
        <taxon>Micromonosporales</taxon>
        <taxon>Micromonosporaceae</taxon>
        <taxon>Plantactinospora</taxon>
    </lineage>
</organism>
<dbReference type="Proteomes" id="UP000621500">
    <property type="component" value="Unassembled WGS sequence"/>
</dbReference>
<evidence type="ECO:0000256" key="2">
    <source>
        <dbReference type="SAM" id="Phobius"/>
    </source>
</evidence>
<sequence length="610" mass="62632">MPDRRRVTRVLSGAIGPAGVLAVAFLLAPPLGTDLSAQVARANFFDRHGFAPLDLGWYAGISPYGYSLFTPPLMHWLGADALGPRLAGVLALLGSAAALALLMVRTGARRPLLGGLVGAACIAGNLVSGRITYAIGVAFGLLALLLLTSLVRPGLRWLAAGSAAVLAGAASPVAGLFVGLAGVALVVAARSPAAPERGGVLPAVPEQEGVRPAAPERDGVLPVVPEPGGVRGAEGVGERLWRPGTVDGAVLAVGAGVPVAGLGLVFGAGGWMNISLTDTLTAALASVLVALLVPGRVLRIGAVLATLGVLAAFAVRTPVGLNATRLAVMFALPVLAGYGALPAGLARRWSRRAGGFALATVVALVAVVEPPVSVADLRAAGDPTASRSYFQPLLTELTHRPPGRIEVVPTANYWEAAYVPEAAPLARGWLRQADQAHNRLFLDGSVDAESYGHWLRENGVRYVALAGAEPSWVGRREAELIRGGLTYLTPIWQHPDWTLYSVTGSPSIVEAIGSGQPPGGGDPPDGAEGPAPGTPGVELVRATSAELTVDVPAAGETLVRLRWSRWLRVEGGAGTCLAPYADWTVLRAPQPGRYRITSSLTDAGPVCAAD</sequence>
<keyword evidence="2" id="KW-0812">Transmembrane</keyword>
<accession>A0ABQ4ELY7</accession>
<dbReference type="RefSeq" id="WP_203857226.1">
    <property type="nucleotide sequence ID" value="NZ_BAAAZQ010000007.1"/>
</dbReference>
<feature type="transmembrane region" description="Helical" evidence="2">
    <location>
        <begin position="249"/>
        <end position="268"/>
    </location>
</feature>
<evidence type="ECO:0000313" key="3">
    <source>
        <dbReference type="EMBL" id="GIG95645.1"/>
    </source>
</evidence>
<feature type="transmembrane region" description="Helical" evidence="2">
    <location>
        <begin position="300"/>
        <end position="317"/>
    </location>
</feature>
<feature type="transmembrane region" description="Helical" evidence="2">
    <location>
        <begin position="323"/>
        <end position="341"/>
    </location>
</feature>
<comment type="caution">
    <text evidence="3">The sequence shown here is derived from an EMBL/GenBank/DDBJ whole genome shotgun (WGS) entry which is preliminary data.</text>
</comment>
<dbReference type="EMBL" id="BONX01000011">
    <property type="protein sequence ID" value="GIG95645.1"/>
    <property type="molecule type" value="Genomic_DNA"/>
</dbReference>
<feature type="transmembrane region" description="Helical" evidence="2">
    <location>
        <begin position="7"/>
        <end position="28"/>
    </location>
</feature>